<organism evidence="1 2">
    <name type="scientific">Dactylosporangium vinaceum</name>
    <dbReference type="NCBI Taxonomy" id="53362"/>
    <lineage>
        <taxon>Bacteria</taxon>
        <taxon>Bacillati</taxon>
        <taxon>Actinomycetota</taxon>
        <taxon>Actinomycetes</taxon>
        <taxon>Micromonosporales</taxon>
        <taxon>Micromonosporaceae</taxon>
        <taxon>Dactylosporangium</taxon>
    </lineage>
</organism>
<dbReference type="RefSeq" id="WP_223099543.1">
    <property type="nucleotide sequence ID" value="NZ_CP061913.1"/>
</dbReference>
<comment type="caution">
    <text evidence="1">The sequence shown here is derived from an EMBL/GenBank/DDBJ whole genome shotgun (WGS) entry which is preliminary data.</text>
</comment>
<name>A0ABV5M2H7_9ACTN</name>
<dbReference type="EMBL" id="JBHMCA010000019">
    <property type="protein sequence ID" value="MFB9443064.1"/>
    <property type="molecule type" value="Genomic_DNA"/>
</dbReference>
<dbReference type="Proteomes" id="UP001589608">
    <property type="component" value="Unassembled WGS sequence"/>
</dbReference>
<gene>
    <name evidence="1" type="ORF">ACFFTR_08210</name>
</gene>
<accession>A0ABV5M2H7</accession>
<sequence length="263" mass="27470">MSAHGRSDTRTPASYRTTRPATYRTTNPAWEAGTAAGPSVHSTAGRYGAPPRVVAPTPDLVPAQHDHDHGAAAWAGRPLSAEPRRTVRAQYVDSDCLIGVRDLDRPGLLQARSVDAGGHPRVMLPVLRRLWTAAGRDTVRLAARLLAHDWHYLDPGIPAISAAASASPTAARVAAGGDQPVVHGRRVIAGVGITHTPFGLDTTDTTDTSAGGDPVGSDPVMVVPLAHLDLLDAAWLYLLDPAGDSVAVHSGDGGLVSHHLLNT</sequence>
<reference evidence="1 2" key="1">
    <citation type="submission" date="2024-09" db="EMBL/GenBank/DDBJ databases">
        <authorList>
            <person name="Sun Q."/>
            <person name="Mori K."/>
        </authorList>
    </citation>
    <scope>NUCLEOTIDE SEQUENCE [LARGE SCALE GENOMIC DNA]</scope>
    <source>
        <strain evidence="1 2">JCM 3307</strain>
    </source>
</reference>
<proteinExistence type="predicted"/>
<evidence type="ECO:0000313" key="1">
    <source>
        <dbReference type="EMBL" id="MFB9443064.1"/>
    </source>
</evidence>
<keyword evidence="2" id="KW-1185">Reference proteome</keyword>
<protein>
    <submittedName>
        <fullName evidence="1">Uncharacterized protein</fullName>
    </submittedName>
</protein>
<evidence type="ECO:0000313" key="2">
    <source>
        <dbReference type="Proteomes" id="UP001589608"/>
    </source>
</evidence>